<dbReference type="AlphaFoldDB" id="A0A438JNI2"/>
<feature type="transmembrane region" description="Helical" evidence="1">
    <location>
        <begin position="84"/>
        <end position="110"/>
    </location>
</feature>
<evidence type="ECO:0000313" key="2">
    <source>
        <dbReference type="EMBL" id="RVX10530.1"/>
    </source>
</evidence>
<dbReference type="PANTHER" id="PTHR36714:SF7">
    <property type="entry name" value="TRANSMEMBRANE PROTEIN"/>
    <property type="match status" value="1"/>
</dbReference>
<proteinExistence type="predicted"/>
<feature type="transmembrane region" description="Helical" evidence="1">
    <location>
        <begin position="28"/>
        <end position="48"/>
    </location>
</feature>
<evidence type="ECO:0000256" key="1">
    <source>
        <dbReference type="SAM" id="Phobius"/>
    </source>
</evidence>
<feature type="transmembrane region" description="Helical" evidence="1">
    <location>
        <begin position="575"/>
        <end position="595"/>
    </location>
</feature>
<evidence type="ECO:0000313" key="3">
    <source>
        <dbReference type="Proteomes" id="UP000288805"/>
    </source>
</evidence>
<feature type="transmembrane region" description="Helical" evidence="1">
    <location>
        <begin position="601"/>
        <end position="625"/>
    </location>
</feature>
<dbReference type="EMBL" id="QGNW01000034">
    <property type="protein sequence ID" value="RVX10530.1"/>
    <property type="molecule type" value="Genomic_DNA"/>
</dbReference>
<protein>
    <submittedName>
        <fullName evidence="2">Uncharacterized protein</fullName>
    </submittedName>
</protein>
<dbReference type="Proteomes" id="UP000288805">
    <property type="component" value="Unassembled WGS sequence"/>
</dbReference>
<keyword evidence="1" id="KW-1133">Transmembrane helix</keyword>
<accession>A0A438JNI2</accession>
<name>A0A438JNI2_VITVI</name>
<keyword evidence="1" id="KW-0812">Transmembrane</keyword>
<dbReference type="PANTHER" id="PTHR36714">
    <property type="entry name" value="T23E23.1"/>
    <property type="match status" value="1"/>
</dbReference>
<feature type="transmembrane region" description="Helical" evidence="1">
    <location>
        <begin position="513"/>
        <end position="535"/>
    </location>
</feature>
<reference evidence="2 3" key="1">
    <citation type="journal article" date="2018" name="PLoS Genet.">
        <title>Population sequencing reveals clonal diversity and ancestral inbreeding in the grapevine cultivar Chardonnay.</title>
        <authorList>
            <person name="Roach M.J."/>
            <person name="Johnson D.L."/>
            <person name="Bohlmann J."/>
            <person name="van Vuuren H.J."/>
            <person name="Jones S.J."/>
            <person name="Pretorius I.S."/>
            <person name="Schmidt S.A."/>
            <person name="Borneman A.R."/>
        </authorList>
    </citation>
    <scope>NUCLEOTIDE SEQUENCE [LARGE SCALE GENOMIC DNA]</scope>
    <source>
        <strain evidence="3">cv. Chardonnay</strain>
        <tissue evidence="2">Leaf</tissue>
    </source>
</reference>
<feature type="transmembrane region" description="Helical" evidence="1">
    <location>
        <begin position="471"/>
        <end position="493"/>
    </location>
</feature>
<feature type="transmembrane region" description="Helical" evidence="1">
    <location>
        <begin position="412"/>
        <end position="430"/>
    </location>
</feature>
<comment type="caution">
    <text evidence="2">The sequence shown here is derived from an EMBL/GenBank/DDBJ whole genome shotgun (WGS) entry which is preliminary data.</text>
</comment>
<organism evidence="2 3">
    <name type="scientific">Vitis vinifera</name>
    <name type="common">Grape</name>
    <dbReference type="NCBI Taxonomy" id="29760"/>
    <lineage>
        <taxon>Eukaryota</taxon>
        <taxon>Viridiplantae</taxon>
        <taxon>Streptophyta</taxon>
        <taxon>Embryophyta</taxon>
        <taxon>Tracheophyta</taxon>
        <taxon>Spermatophyta</taxon>
        <taxon>Magnoliopsida</taxon>
        <taxon>eudicotyledons</taxon>
        <taxon>Gunneridae</taxon>
        <taxon>Pentapetalae</taxon>
        <taxon>rosids</taxon>
        <taxon>Vitales</taxon>
        <taxon>Vitaceae</taxon>
        <taxon>Viteae</taxon>
        <taxon>Vitis</taxon>
    </lineage>
</organism>
<keyword evidence="1" id="KW-0472">Membrane</keyword>
<sequence>MERMRFLGTFGIIREAVRVGIRNPSFIPLATIVSLPLFCITLLHEWLLQHILMEAFFSPQLSELPPNSNAVTRLTHMMSGTGRVLLLALLYLIPIQLLNLLTAVTTVYSASAIHAGARPLGLQDMLRNSVAKTRWKGPLVTYIWNVLLLLVSMMGVIIAFGIWLVLSAWWNMGVVISILEDKGCLQALSTSQYLSKGNRVMKWVVCMVYYHDCKRRCREKVDMEEVWASLASEYELNSKSILGSRTHDNVNVISNRSGDPSSPRAHSCLWSRFGIKAICVHTMSLLSYQNVLSSSQIVLYSDLHGCINLICNAVQGEEDCNHQEKTSSASILSIYVQEFFQVVTGALMIPYKSINFVISSLVTSLPLFFFLIFYEMIFQRTLVEAYEILKPPPGYSNLWDWLDPAMRMTWDFFLKLVLLGLLYLVPLHLLEFFNMIVTVNLASKLHEGEKPMALKEEAYEIFHKARLKDPFITYVYVLLLSICGLLGLLWLVINYYIISVRFWYEDLLEKEGFLYHVFFSVFFGAAFIAVLIKYLDWSVVWNTSIVFSILEESYGTEALMISSYFSRGSKECGRLLMLVFFVSGVSLRLTCLYAGCSERGSGIIAQVLLFCIGNVLKWVVCTVYFQNCKKRTLEKIDGEVGLEDKNVNE</sequence>
<feature type="transmembrane region" description="Helical" evidence="1">
    <location>
        <begin position="142"/>
        <end position="166"/>
    </location>
</feature>
<feature type="transmembrane region" description="Helical" evidence="1">
    <location>
        <begin position="354"/>
        <end position="374"/>
    </location>
</feature>
<gene>
    <name evidence="2" type="ORF">CK203_016961</name>
</gene>